<dbReference type="InterPro" id="IPR016195">
    <property type="entry name" value="Pol/histidinol_Pase-like"/>
</dbReference>
<proteinExistence type="predicted"/>
<feature type="domain" description="Polymerase/histidinol phosphatase N-terminal" evidence="1">
    <location>
        <begin position="5"/>
        <end position="70"/>
    </location>
</feature>
<sequence>MYKKGDFHLHTTASDGKFSPKELVNMASKENIDIMSITDHDTISGVLEALVEGKKLGIKVIPGLELSTLYYKENIHILGYFNDITQIDYKLKDYLKDMNEYRTYRGKKIVENLDKFFNIKLNYEKILDHAEGIIARPHIAKAIIAAGYNYKWDYIFKNFIGENSPAYVPNKKLSTEEGIKILREHNALVVLAHPILIKNIDVAELLNMPFDGIEAIYSMNEPNDTKNFKALAKKHNKIITAGSDFHGMTKEDSKHALKIGQVFLEEKDIKIFLEKLKKF</sequence>
<evidence type="ECO:0000259" key="1">
    <source>
        <dbReference type="SMART" id="SM00481"/>
    </source>
</evidence>
<dbReference type="InterPro" id="IPR052018">
    <property type="entry name" value="PHP_domain"/>
</dbReference>
<dbReference type="Gene3D" id="1.10.150.650">
    <property type="match status" value="1"/>
</dbReference>
<reference evidence="2 3" key="1">
    <citation type="journal article" date="2015" name="J. Biotechnol.">
        <title>Complete genome sequence of a malodorant-producing acetogen, Clostridium scatologenes ATCC 25775(T).</title>
        <authorList>
            <person name="Zhu Z."/>
            <person name="Guo T."/>
            <person name="Zheng H."/>
            <person name="Song T."/>
            <person name="Ouyang P."/>
            <person name="Xie J."/>
        </authorList>
    </citation>
    <scope>NUCLEOTIDE SEQUENCE [LARGE SCALE GENOMIC DNA]</scope>
    <source>
        <strain evidence="2 3">ATCC 25775</strain>
    </source>
</reference>
<dbReference type="SMART" id="SM00481">
    <property type="entry name" value="POLIIIAc"/>
    <property type="match status" value="1"/>
</dbReference>
<dbReference type="RefSeq" id="WP_029160027.1">
    <property type="nucleotide sequence ID" value="NZ_CP009933.1"/>
</dbReference>
<dbReference type="STRING" id="1548.CSCA_1478"/>
<keyword evidence="3" id="KW-1185">Reference proteome</keyword>
<dbReference type="Gene3D" id="3.20.20.140">
    <property type="entry name" value="Metal-dependent hydrolases"/>
    <property type="match status" value="1"/>
</dbReference>
<dbReference type="KEGG" id="csq:CSCA_1478"/>
<dbReference type="CDD" id="cd07438">
    <property type="entry name" value="PHP_HisPPase_AMP"/>
    <property type="match status" value="1"/>
</dbReference>
<dbReference type="AlphaFoldDB" id="A0A0E3M5V6"/>
<dbReference type="HOGENOM" id="CLU_067347_1_1_9"/>
<accession>A0A0E3M5V6</accession>
<dbReference type="EMBL" id="CP009933">
    <property type="protein sequence ID" value="AKA68603.1"/>
    <property type="molecule type" value="Genomic_DNA"/>
</dbReference>
<dbReference type="InterPro" id="IPR003141">
    <property type="entry name" value="Pol/His_phosphatase_N"/>
</dbReference>
<dbReference type="GO" id="GO:0004534">
    <property type="term" value="F:5'-3' RNA exonuclease activity"/>
    <property type="evidence" value="ECO:0007669"/>
    <property type="project" value="TreeGrafter"/>
</dbReference>
<evidence type="ECO:0000313" key="3">
    <source>
        <dbReference type="Proteomes" id="UP000033115"/>
    </source>
</evidence>
<gene>
    <name evidence="2" type="ORF">CSCA_1478</name>
</gene>
<dbReference type="PANTHER" id="PTHR42924">
    <property type="entry name" value="EXONUCLEASE"/>
    <property type="match status" value="1"/>
</dbReference>
<name>A0A0E3M5V6_CLOSL</name>
<evidence type="ECO:0000313" key="2">
    <source>
        <dbReference type="EMBL" id="AKA68603.1"/>
    </source>
</evidence>
<dbReference type="Pfam" id="PF02811">
    <property type="entry name" value="PHP"/>
    <property type="match status" value="1"/>
</dbReference>
<dbReference type="SUPFAM" id="SSF89550">
    <property type="entry name" value="PHP domain-like"/>
    <property type="match status" value="1"/>
</dbReference>
<dbReference type="GO" id="GO:0035312">
    <property type="term" value="F:5'-3' DNA exonuclease activity"/>
    <property type="evidence" value="ECO:0007669"/>
    <property type="project" value="TreeGrafter"/>
</dbReference>
<protein>
    <submittedName>
        <fullName evidence="2">PHP domain protein</fullName>
    </submittedName>
</protein>
<dbReference type="PANTHER" id="PTHR42924:SF3">
    <property type="entry name" value="POLYMERASE_HISTIDINOL PHOSPHATASE N-TERMINAL DOMAIN-CONTAINING PROTEIN"/>
    <property type="match status" value="1"/>
</dbReference>
<dbReference type="Proteomes" id="UP000033115">
    <property type="component" value="Chromosome"/>
</dbReference>
<organism evidence="2 3">
    <name type="scientific">Clostridium scatologenes</name>
    <dbReference type="NCBI Taxonomy" id="1548"/>
    <lineage>
        <taxon>Bacteria</taxon>
        <taxon>Bacillati</taxon>
        <taxon>Bacillota</taxon>
        <taxon>Clostridia</taxon>
        <taxon>Eubacteriales</taxon>
        <taxon>Clostridiaceae</taxon>
        <taxon>Clostridium</taxon>
    </lineage>
</organism>
<dbReference type="InterPro" id="IPR004013">
    <property type="entry name" value="PHP_dom"/>
</dbReference>